<protein>
    <submittedName>
        <fullName evidence="2">Uncharacterized protein</fullName>
    </submittedName>
</protein>
<feature type="compositionally biased region" description="Polar residues" evidence="1">
    <location>
        <begin position="31"/>
        <end position="46"/>
    </location>
</feature>
<feature type="region of interest" description="Disordered" evidence="1">
    <location>
        <begin position="97"/>
        <end position="123"/>
    </location>
</feature>
<evidence type="ECO:0000313" key="2">
    <source>
        <dbReference type="EMBL" id="KAJ7392812.1"/>
    </source>
</evidence>
<gene>
    <name evidence="2" type="ORF">OS493_010472</name>
</gene>
<name>A0A9X0A3K8_9CNID</name>
<evidence type="ECO:0000313" key="3">
    <source>
        <dbReference type="Proteomes" id="UP001163046"/>
    </source>
</evidence>
<keyword evidence="3" id="KW-1185">Reference proteome</keyword>
<feature type="region of interest" description="Disordered" evidence="1">
    <location>
        <begin position="23"/>
        <end position="51"/>
    </location>
</feature>
<evidence type="ECO:0000256" key="1">
    <source>
        <dbReference type="SAM" id="MobiDB-lite"/>
    </source>
</evidence>
<accession>A0A9X0A3K8</accession>
<sequence>MEVLDEYPEIKIKIETIANQRLENDKKRTSALLSNKHNKNKTNSENCDTDPKVKSKAFAKLEEKIAVLEREKEDILEEMKRQRDEFSDRLADLETSMAQLSRERRSDGVRPTSRSFDFVWKRR</sequence>
<dbReference type="EMBL" id="MU825400">
    <property type="protein sequence ID" value="KAJ7392812.1"/>
    <property type="molecule type" value="Genomic_DNA"/>
</dbReference>
<dbReference type="AlphaFoldDB" id="A0A9X0A3K8"/>
<proteinExistence type="predicted"/>
<dbReference type="Proteomes" id="UP001163046">
    <property type="component" value="Unassembled WGS sequence"/>
</dbReference>
<reference evidence="2" key="1">
    <citation type="submission" date="2023-01" db="EMBL/GenBank/DDBJ databases">
        <title>Genome assembly of the deep-sea coral Lophelia pertusa.</title>
        <authorList>
            <person name="Herrera S."/>
            <person name="Cordes E."/>
        </authorList>
    </citation>
    <scope>NUCLEOTIDE SEQUENCE</scope>
    <source>
        <strain evidence="2">USNM1676648</strain>
        <tissue evidence="2">Polyp</tissue>
    </source>
</reference>
<organism evidence="2 3">
    <name type="scientific">Desmophyllum pertusum</name>
    <dbReference type="NCBI Taxonomy" id="174260"/>
    <lineage>
        <taxon>Eukaryota</taxon>
        <taxon>Metazoa</taxon>
        <taxon>Cnidaria</taxon>
        <taxon>Anthozoa</taxon>
        <taxon>Hexacorallia</taxon>
        <taxon>Scleractinia</taxon>
        <taxon>Caryophylliina</taxon>
        <taxon>Caryophylliidae</taxon>
        <taxon>Desmophyllum</taxon>
    </lineage>
</organism>
<comment type="caution">
    <text evidence="2">The sequence shown here is derived from an EMBL/GenBank/DDBJ whole genome shotgun (WGS) entry which is preliminary data.</text>
</comment>